<evidence type="ECO:0000313" key="2">
    <source>
        <dbReference type="EMBL" id="KAE9311809.1"/>
    </source>
</evidence>
<evidence type="ECO:0000313" key="3">
    <source>
        <dbReference type="Proteomes" id="UP000486351"/>
    </source>
</evidence>
<comment type="caution">
    <text evidence="2">The sequence shown here is derived from an EMBL/GenBank/DDBJ whole genome shotgun (WGS) entry which is preliminary data.</text>
</comment>
<dbReference type="EMBL" id="QXFY01001685">
    <property type="protein sequence ID" value="KAE9311809.1"/>
    <property type="molecule type" value="Genomic_DNA"/>
</dbReference>
<organism evidence="2 3">
    <name type="scientific">Phytophthora fragariae</name>
    <dbReference type="NCBI Taxonomy" id="53985"/>
    <lineage>
        <taxon>Eukaryota</taxon>
        <taxon>Sar</taxon>
        <taxon>Stramenopiles</taxon>
        <taxon>Oomycota</taxon>
        <taxon>Peronosporomycetes</taxon>
        <taxon>Peronosporales</taxon>
        <taxon>Peronosporaceae</taxon>
        <taxon>Phytophthora</taxon>
    </lineage>
</organism>
<reference evidence="2 3" key="1">
    <citation type="submission" date="2018-09" db="EMBL/GenBank/DDBJ databases">
        <title>Genomic investigation of the strawberry pathogen Phytophthora fragariae indicates pathogenicity is determined by transcriptional variation in three key races.</title>
        <authorList>
            <person name="Adams T.M."/>
            <person name="Armitage A.D."/>
            <person name="Sobczyk M.K."/>
            <person name="Bates H.J."/>
            <person name="Dunwell J.M."/>
            <person name="Nellist C.F."/>
            <person name="Harrison R.J."/>
        </authorList>
    </citation>
    <scope>NUCLEOTIDE SEQUENCE [LARGE SCALE GENOMIC DNA]</scope>
    <source>
        <strain evidence="2 3">NOV-77</strain>
    </source>
</reference>
<gene>
    <name evidence="2" type="ORF">PF008_g20114</name>
</gene>
<proteinExistence type="predicted"/>
<feature type="chain" id="PRO_5026162963" description="Secreted protein" evidence="1">
    <location>
        <begin position="16"/>
        <end position="73"/>
    </location>
</feature>
<dbReference type="AlphaFoldDB" id="A0A6G0R0F6"/>
<feature type="signal peptide" evidence="1">
    <location>
        <begin position="1"/>
        <end position="15"/>
    </location>
</feature>
<protein>
    <recommendedName>
        <fullName evidence="4">Secreted protein</fullName>
    </recommendedName>
</protein>
<evidence type="ECO:0000256" key="1">
    <source>
        <dbReference type="SAM" id="SignalP"/>
    </source>
</evidence>
<accession>A0A6G0R0F6</accession>
<evidence type="ECO:0008006" key="4">
    <source>
        <dbReference type="Google" id="ProtNLM"/>
    </source>
</evidence>
<sequence length="73" mass="8096">MMIALLPVLLHPKLGEPCYESIHAADWVAAGVADHHDGRAMRRGGHSCCWSSCCWSCYPHIGQSMPRERPCCC</sequence>
<keyword evidence="1" id="KW-0732">Signal</keyword>
<name>A0A6G0R0F6_9STRA</name>
<dbReference type="Proteomes" id="UP000486351">
    <property type="component" value="Unassembled WGS sequence"/>
</dbReference>